<dbReference type="EMBL" id="RSQT01000279">
    <property type="protein sequence ID" value="MIQ24073.1"/>
    <property type="molecule type" value="Genomic_DNA"/>
</dbReference>
<keyword evidence="1" id="KW-0413">Isomerase</keyword>
<dbReference type="AlphaFoldDB" id="A0A657EPI8"/>
<dbReference type="SUPFAM" id="SSF53697">
    <property type="entry name" value="SIS domain"/>
    <property type="match status" value="1"/>
</dbReference>
<evidence type="ECO:0000313" key="1">
    <source>
        <dbReference type="EMBL" id="MIQ24073.1"/>
    </source>
</evidence>
<dbReference type="Proteomes" id="UP000885271">
    <property type="component" value="Unassembled WGS sequence"/>
</dbReference>
<protein>
    <submittedName>
        <fullName evidence="1">KpsF/GutQ family sugar-phosphate isomerase</fullName>
    </submittedName>
</protein>
<dbReference type="InterPro" id="IPR046348">
    <property type="entry name" value="SIS_dom_sf"/>
</dbReference>
<comment type="caution">
    <text evidence="1">The sequence shown here is derived from an EMBL/GenBank/DDBJ whole genome shotgun (WGS) entry which is preliminary data.</text>
</comment>
<dbReference type="GO" id="GO:1901135">
    <property type="term" value="P:carbohydrate derivative metabolic process"/>
    <property type="evidence" value="ECO:0007669"/>
    <property type="project" value="InterPro"/>
</dbReference>
<feature type="non-terminal residue" evidence="1">
    <location>
        <position position="83"/>
    </location>
</feature>
<reference evidence="1" key="1">
    <citation type="submission" date="2018-08" db="EMBL/GenBank/DDBJ databases">
        <authorList>
            <person name="Ashton P.M."/>
            <person name="Dallman T."/>
            <person name="Nair S."/>
            <person name="De Pinna E."/>
            <person name="Peters T."/>
            <person name="Grant K."/>
        </authorList>
    </citation>
    <scope>NUCLEOTIDE SEQUENCE [LARGE SCALE GENOMIC DNA]</scope>
    <source>
        <strain evidence="1">38306</strain>
    </source>
</reference>
<sequence length="83" mass="8983">MTVALFPCKGADMSERHLPDDQSSTIDPYLITSVRQTLAEQSAALQNLSKQLDSGQYQHVLNLIMNCKGHVILSGMGKSGHVG</sequence>
<dbReference type="GO" id="GO:0097367">
    <property type="term" value="F:carbohydrate derivative binding"/>
    <property type="evidence" value="ECO:0007669"/>
    <property type="project" value="InterPro"/>
</dbReference>
<proteinExistence type="predicted"/>
<dbReference type="GO" id="GO:0016853">
    <property type="term" value="F:isomerase activity"/>
    <property type="evidence" value="ECO:0007669"/>
    <property type="project" value="UniProtKB-KW"/>
</dbReference>
<dbReference type="Gene3D" id="3.40.50.10490">
    <property type="entry name" value="Glucose-6-phosphate isomerase like protein, domain 1"/>
    <property type="match status" value="1"/>
</dbReference>
<name>A0A657EPI8_SALEN</name>
<gene>
    <name evidence="1" type="ORF">ZQ07_26645</name>
</gene>
<organism evidence="1">
    <name type="scientific">Salmonella enteritidis</name>
    <dbReference type="NCBI Taxonomy" id="149539"/>
    <lineage>
        <taxon>Bacteria</taxon>
        <taxon>Pseudomonadati</taxon>
        <taxon>Pseudomonadota</taxon>
        <taxon>Gammaproteobacteria</taxon>
        <taxon>Enterobacterales</taxon>
        <taxon>Enterobacteriaceae</taxon>
        <taxon>Salmonella</taxon>
    </lineage>
</organism>
<accession>A0A657EPI8</accession>